<dbReference type="InterPro" id="IPR043129">
    <property type="entry name" value="ATPase_NBD"/>
</dbReference>
<dbReference type="PRINTS" id="PR01652">
    <property type="entry name" value="SHAPEPROTEIN"/>
</dbReference>
<dbReference type="GO" id="GO:0008360">
    <property type="term" value="P:regulation of cell shape"/>
    <property type="evidence" value="ECO:0007669"/>
    <property type="project" value="UniProtKB-UniRule"/>
</dbReference>
<evidence type="ECO:0000313" key="9">
    <source>
        <dbReference type="Proteomes" id="UP000051645"/>
    </source>
</evidence>
<evidence type="ECO:0000256" key="4">
    <source>
        <dbReference type="ARBA" id="ARBA00022960"/>
    </source>
</evidence>
<dbReference type="NCBIfam" id="NF010539">
    <property type="entry name" value="PRK13927.1"/>
    <property type="match status" value="1"/>
</dbReference>
<dbReference type="NCBIfam" id="TIGR00904">
    <property type="entry name" value="mreB"/>
    <property type="match status" value="1"/>
</dbReference>
<dbReference type="SUPFAM" id="SSF53067">
    <property type="entry name" value="Actin-like ATPase domain"/>
    <property type="match status" value="2"/>
</dbReference>
<feature type="binding site" evidence="6">
    <location>
        <begin position="11"/>
        <end position="13"/>
    </location>
    <ligand>
        <name>ATP</name>
        <dbReference type="ChEBI" id="CHEBI:30616"/>
    </ligand>
</feature>
<dbReference type="GO" id="GO:0005737">
    <property type="term" value="C:cytoplasm"/>
    <property type="evidence" value="ECO:0007669"/>
    <property type="project" value="UniProtKB-SubCell"/>
</dbReference>
<dbReference type="GO" id="GO:0000902">
    <property type="term" value="P:cell morphogenesis"/>
    <property type="evidence" value="ECO:0007669"/>
    <property type="project" value="InterPro"/>
</dbReference>
<comment type="subcellular location">
    <subcellularLocation>
        <location evidence="6">Cytoplasm</location>
    </subcellularLocation>
    <text evidence="6">Membrane-associated.</text>
</comment>
<reference evidence="9 10" key="1">
    <citation type="journal article" date="2015" name="Genome Announc.">
        <title>Expanding the biotechnology potential of lactobacilli through comparative genomics of 213 strains and associated genera.</title>
        <authorList>
            <person name="Sun Z."/>
            <person name="Harris H.M."/>
            <person name="McCann A."/>
            <person name="Guo C."/>
            <person name="Argimon S."/>
            <person name="Zhang W."/>
            <person name="Yang X."/>
            <person name="Jeffery I.B."/>
            <person name="Cooney J.C."/>
            <person name="Kagawa T.F."/>
            <person name="Liu W."/>
            <person name="Song Y."/>
            <person name="Salvetti E."/>
            <person name="Wrobel A."/>
            <person name="Rasinkangas P."/>
            <person name="Parkhill J."/>
            <person name="Rea M.C."/>
            <person name="O'Sullivan O."/>
            <person name="Ritari J."/>
            <person name="Douillard F.P."/>
            <person name="Paul Ross R."/>
            <person name="Yang R."/>
            <person name="Briner A.E."/>
            <person name="Felis G.E."/>
            <person name="de Vos W.M."/>
            <person name="Barrangou R."/>
            <person name="Klaenhammer T.R."/>
            <person name="Caufield P.W."/>
            <person name="Cui Y."/>
            <person name="Zhang H."/>
            <person name="O'Toole P.W."/>
        </authorList>
    </citation>
    <scope>NUCLEOTIDE SEQUENCE [LARGE SCALE GENOMIC DNA]</scope>
    <source>
        <strain evidence="7 10">ATCC BAA-66</strain>
        <strain evidence="8 9">DSM 13344</strain>
    </source>
</reference>
<feature type="binding site" evidence="6">
    <location>
        <begin position="283"/>
        <end position="286"/>
    </location>
    <ligand>
        <name>ATP</name>
        <dbReference type="ChEBI" id="CHEBI:30616"/>
    </ligand>
</feature>
<dbReference type="RefSeq" id="WP_057768747.1">
    <property type="nucleotide sequence ID" value="NZ_JQAT01000001.1"/>
</dbReference>
<keyword evidence="1 6" id="KW-0963">Cytoplasm</keyword>
<organism evidence="7 10">
    <name type="scientific">Lactobacillus selangorensis</name>
    <dbReference type="NCBI Taxonomy" id="81857"/>
    <lineage>
        <taxon>Bacteria</taxon>
        <taxon>Bacillati</taxon>
        <taxon>Bacillota</taxon>
        <taxon>Bacilli</taxon>
        <taxon>Lactobacillales</taxon>
        <taxon>Lactobacillaceae</taxon>
        <taxon>Lactobacillus</taxon>
    </lineage>
</organism>
<evidence type="ECO:0000256" key="1">
    <source>
        <dbReference type="ARBA" id="ARBA00022490"/>
    </source>
</evidence>
<dbReference type="InterPro" id="IPR004753">
    <property type="entry name" value="MreB"/>
</dbReference>
<comment type="similarity">
    <text evidence="5 6">Belongs to the FtsA/MreB family.</text>
</comment>
<dbReference type="EMBL" id="JQAZ01000001">
    <property type="protein sequence ID" value="KRN34155.1"/>
    <property type="molecule type" value="Genomic_DNA"/>
</dbReference>
<evidence type="ECO:0000256" key="3">
    <source>
        <dbReference type="ARBA" id="ARBA00022840"/>
    </source>
</evidence>
<comment type="subunit">
    <text evidence="6">Forms polymers.</text>
</comment>
<evidence type="ECO:0000313" key="7">
    <source>
        <dbReference type="EMBL" id="KRN29316.1"/>
    </source>
</evidence>
<dbReference type="EMBL" id="JQAT01000001">
    <property type="protein sequence ID" value="KRN29316.1"/>
    <property type="molecule type" value="Genomic_DNA"/>
</dbReference>
<sequence>MAKDLGIDLGTANVVINQQGKGIVLNEPSVVAIDAHSGHVLAVGQKAYDMIGLAPDDVQTIRPLQHGVITNFDAAETMLATFIDQLHVKGFFSKPTILICCPTNITTVEKSAIEEAAEQAGAKKVYLDLEPKVAAVGAGLDIFQPSGNMVIDIGGGTTDIAVLSMGNVVTSDSLRLAGIDMDEMIQADILKRHKLQIGIRAAEQIKIQIGAVYGADPDQKMAVRGQDVETGMPRTITVAAPEIQRSLRKVVQKILNAAQAVLEQTQPELATDIIDKGIMLTGGSALITGMDKALSAALQVPVVLAERPLESVALGTGILLHDLEHQKQH</sequence>
<comment type="function">
    <text evidence="6">Forms membrane-associated dynamic filaments that are essential for cell shape determination. Acts by regulating cell wall synthesis and cell elongation, and thus cell shape. A feedback loop between cell geometry and MreB localization may maintain elongated cell shape by targeting cell wall growth to regions of negative cell wall curvature.</text>
</comment>
<accession>A0A0R2FWL9</accession>
<dbReference type="InterPro" id="IPR056546">
    <property type="entry name" value="MreB_MamK-like"/>
</dbReference>
<dbReference type="Pfam" id="PF06723">
    <property type="entry name" value="MreB_Mbl"/>
    <property type="match status" value="1"/>
</dbReference>
<evidence type="ECO:0000256" key="6">
    <source>
        <dbReference type="HAMAP-Rule" id="MF_02207"/>
    </source>
</evidence>
<dbReference type="HAMAP" id="MF_02207">
    <property type="entry name" value="MreB"/>
    <property type="match status" value="1"/>
</dbReference>
<evidence type="ECO:0000313" key="10">
    <source>
        <dbReference type="Proteomes" id="UP000051751"/>
    </source>
</evidence>
<dbReference type="Proteomes" id="UP000051751">
    <property type="component" value="Unassembled WGS sequence"/>
</dbReference>
<dbReference type="STRING" id="81857.IV38_GL000199"/>
<feature type="binding site" evidence="6">
    <location>
        <begin position="203"/>
        <end position="206"/>
    </location>
    <ligand>
        <name>ATP</name>
        <dbReference type="ChEBI" id="CHEBI:30616"/>
    </ligand>
</feature>
<dbReference type="CDD" id="cd10225">
    <property type="entry name" value="ASKHA_NBD_MreB-like"/>
    <property type="match status" value="1"/>
</dbReference>
<dbReference type="PATRIC" id="fig|81857.3.peg.205"/>
<keyword evidence="4 6" id="KW-0133">Cell shape</keyword>
<dbReference type="PANTHER" id="PTHR42749:SF4">
    <property type="entry name" value="CELL SHAPE-DETERMINING PROTEIN MBL"/>
    <property type="match status" value="1"/>
</dbReference>
<keyword evidence="9" id="KW-1185">Reference proteome</keyword>
<dbReference type="GO" id="GO:0005524">
    <property type="term" value="F:ATP binding"/>
    <property type="evidence" value="ECO:0007669"/>
    <property type="project" value="UniProtKB-KW"/>
</dbReference>
<gene>
    <name evidence="6" type="primary">mreB</name>
    <name evidence="7" type="ORF">IV38_GL000199</name>
    <name evidence="8" type="ORF">IV40_GL000470</name>
</gene>
<dbReference type="Proteomes" id="UP000051645">
    <property type="component" value="Unassembled WGS sequence"/>
</dbReference>
<evidence type="ECO:0000313" key="8">
    <source>
        <dbReference type="EMBL" id="KRN34155.1"/>
    </source>
</evidence>
<protein>
    <recommendedName>
        <fullName evidence="6">Cell shape-determining protein MreB</fullName>
    </recommendedName>
</protein>
<name>A0A0R2FWL9_9LACO</name>
<dbReference type="OrthoDB" id="9768127at2"/>
<proteinExistence type="inferred from homology"/>
<evidence type="ECO:0000256" key="5">
    <source>
        <dbReference type="ARBA" id="ARBA00023458"/>
    </source>
</evidence>
<keyword evidence="2 6" id="KW-0547">Nucleotide-binding</keyword>
<dbReference type="PANTHER" id="PTHR42749">
    <property type="entry name" value="CELL SHAPE-DETERMINING PROTEIN MREB"/>
    <property type="match status" value="1"/>
</dbReference>
<evidence type="ECO:0000256" key="2">
    <source>
        <dbReference type="ARBA" id="ARBA00022741"/>
    </source>
</evidence>
<comment type="caution">
    <text evidence="7">The sequence shown here is derived from an EMBL/GenBank/DDBJ whole genome shotgun (WGS) entry which is preliminary data.</text>
</comment>
<dbReference type="AlphaFoldDB" id="A0A0R2FWL9"/>
<feature type="binding site" evidence="6">
    <location>
        <begin position="155"/>
        <end position="157"/>
    </location>
    <ligand>
        <name>ATP</name>
        <dbReference type="ChEBI" id="CHEBI:30616"/>
    </ligand>
</feature>
<keyword evidence="3 6" id="KW-0067">ATP-binding</keyword>
<dbReference type="Gene3D" id="3.30.420.40">
    <property type="match status" value="3"/>
</dbReference>